<proteinExistence type="predicted"/>
<keyword evidence="3" id="KW-1185">Reference proteome</keyword>
<reference evidence="2 3" key="1">
    <citation type="submission" date="2021-03" db="EMBL/GenBank/DDBJ databases">
        <title>Antimicrobial resistance genes in bacteria isolated from Japanese honey, and their potential for conferring macrolide and lincosamide resistance in the American foulbrood pathogen Paenibacillus larvae.</title>
        <authorList>
            <person name="Okamoto M."/>
            <person name="Kumagai M."/>
            <person name="Kanamori H."/>
            <person name="Takamatsu D."/>
        </authorList>
    </citation>
    <scope>NUCLEOTIDE SEQUENCE [LARGE SCALE GENOMIC DNA]</scope>
    <source>
        <strain evidence="2 3">J34TS1</strain>
    </source>
</reference>
<gene>
    <name evidence="2" type="ORF">J34TS1_42860</name>
</gene>
<dbReference type="AlphaFoldDB" id="A0A919YDA1"/>
<feature type="transmembrane region" description="Helical" evidence="1">
    <location>
        <begin position="256"/>
        <end position="275"/>
    </location>
</feature>
<organism evidence="2 3">
    <name type="scientific">Paenibacillus azoreducens</name>
    <dbReference type="NCBI Taxonomy" id="116718"/>
    <lineage>
        <taxon>Bacteria</taxon>
        <taxon>Bacillati</taxon>
        <taxon>Bacillota</taxon>
        <taxon>Bacilli</taxon>
        <taxon>Bacillales</taxon>
        <taxon>Paenibacillaceae</taxon>
        <taxon>Paenibacillus</taxon>
    </lineage>
</organism>
<evidence type="ECO:0000313" key="3">
    <source>
        <dbReference type="Proteomes" id="UP000682811"/>
    </source>
</evidence>
<keyword evidence="1" id="KW-0472">Membrane</keyword>
<dbReference type="Pfam" id="PF09577">
    <property type="entry name" value="Spore_YpjB"/>
    <property type="match status" value="1"/>
</dbReference>
<dbReference type="RefSeq" id="WP_212979997.1">
    <property type="nucleotide sequence ID" value="NZ_AP025343.1"/>
</dbReference>
<name>A0A919YDA1_9BACL</name>
<keyword evidence="1" id="KW-1133">Transmembrane helix</keyword>
<protein>
    <recommendedName>
        <fullName evidence="4">Sporulation protein YpjB</fullName>
    </recommendedName>
</protein>
<dbReference type="Proteomes" id="UP000682811">
    <property type="component" value="Unassembled WGS sequence"/>
</dbReference>
<keyword evidence="1" id="KW-0812">Transmembrane</keyword>
<accession>A0A919YDA1</accession>
<evidence type="ECO:0000256" key="1">
    <source>
        <dbReference type="SAM" id="Phobius"/>
    </source>
</evidence>
<comment type="caution">
    <text evidence="2">The sequence shown here is derived from an EMBL/GenBank/DDBJ whole genome shotgun (WGS) entry which is preliminary data.</text>
</comment>
<evidence type="ECO:0000313" key="2">
    <source>
        <dbReference type="EMBL" id="GIO49521.1"/>
    </source>
</evidence>
<sequence length="292" mass="32826">MLRKVSLHFNLTIRIWILIFTVFITAQTGEVHALDGLATTASGSSAEAVKQAQNLSQTVERMYQHVLEGNINLVNRDLAEVNSIFENSSLQKLTSVEGIHALSESIIEMKAAVARVKIDKEQWFTASAKLRMAADALNNPKQPMWLQYYKLIREELSKMKSGVDKGGFLAVKEAYERLQNHYEVIRPAVVIQRKQADVTMADSWLSYAGGLVNAVQPNPADLHSMIDQGEEMFNGLFGKKKDYPALAPLEQTDNSWPWLVGGGAFIFVILVYTAYRKYKGEQNSMKPMTPKW</sequence>
<evidence type="ECO:0008006" key="4">
    <source>
        <dbReference type="Google" id="ProtNLM"/>
    </source>
</evidence>
<dbReference type="InterPro" id="IPR014231">
    <property type="entry name" value="Spore_YpjB"/>
</dbReference>
<dbReference type="EMBL" id="BORT01000022">
    <property type="protein sequence ID" value="GIO49521.1"/>
    <property type="molecule type" value="Genomic_DNA"/>
</dbReference>